<evidence type="ECO:0000256" key="2">
    <source>
        <dbReference type="ARBA" id="ARBA00022771"/>
    </source>
</evidence>
<protein>
    <submittedName>
        <fullName evidence="7">Protein DBF4 homolog B</fullName>
    </submittedName>
</protein>
<evidence type="ECO:0000256" key="3">
    <source>
        <dbReference type="ARBA" id="ARBA00022833"/>
    </source>
</evidence>
<accession>A0AA35RDK2</accession>
<keyword evidence="1" id="KW-0479">Metal-binding</keyword>
<evidence type="ECO:0000256" key="5">
    <source>
        <dbReference type="SAM" id="MobiDB-lite"/>
    </source>
</evidence>
<dbReference type="GO" id="GO:0043539">
    <property type="term" value="F:protein serine/threonine kinase activator activity"/>
    <property type="evidence" value="ECO:0007669"/>
    <property type="project" value="TreeGrafter"/>
</dbReference>
<feature type="compositionally biased region" description="Basic residues" evidence="5">
    <location>
        <begin position="362"/>
        <end position="372"/>
    </location>
</feature>
<dbReference type="GO" id="GO:0010571">
    <property type="term" value="P:positive regulation of nuclear cell cycle DNA replication"/>
    <property type="evidence" value="ECO:0007669"/>
    <property type="project" value="TreeGrafter"/>
</dbReference>
<dbReference type="PROSITE" id="PS51265">
    <property type="entry name" value="ZF_DBF4"/>
    <property type="match status" value="1"/>
</dbReference>
<dbReference type="InterPro" id="IPR051590">
    <property type="entry name" value="Replication_Regulatory_Kinase"/>
</dbReference>
<feature type="compositionally biased region" description="Basic and acidic residues" evidence="5">
    <location>
        <begin position="252"/>
        <end position="264"/>
    </location>
</feature>
<feature type="compositionally biased region" description="Low complexity" evidence="5">
    <location>
        <begin position="445"/>
        <end position="456"/>
    </location>
</feature>
<dbReference type="GO" id="GO:0003676">
    <property type="term" value="F:nucleic acid binding"/>
    <property type="evidence" value="ECO:0007669"/>
    <property type="project" value="InterPro"/>
</dbReference>
<name>A0AA35RDK2_GEOBA</name>
<evidence type="ECO:0000256" key="1">
    <source>
        <dbReference type="ARBA" id="ARBA00022723"/>
    </source>
</evidence>
<keyword evidence="3" id="KW-0862">Zinc</keyword>
<dbReference type="InterPro" id="IPR006572">
    <property type="entry name" value="Znf_DBF"/>
</dbReference>
<organism evidence="7 8">
    <name type="scientific">Geodia barretti</name>
    <name type="common">Barrett's horny sponge</name>
    <dbReference type="NCBI Taxonomy" id="519541"/>
    <lineage>
        <taxon>Eukaryota</taxon>
        <taxon>Metazoa</taxon>
        <taxon>Porifera</taxon>
        <taxon>Demospongiae</taxon>
        <taxon>Heteroscleromorpha</taxon>
        <taxon>Tetractinellida</taxon>
        <taxon>Astrophorina</taxon>
        <taxon>Geodiidae</taxon>
        <taxon>Geodia</taxon>
    </lineage>
</organism>
<dbReference type="PANTHER" id="PTHR15375:SF26">
    <property type="entry name" value="PROTEIN CHIFFON"/>
    <property type="match status" value="1"/>
</dbReference>
<feature type="compositionally biased region" description="Pro residues" evidence="5">
    <location>
        <begin position="333"/>
        <end position="344"/>
    </location>
</feature>
<dbReference type="Pfam" id="PF07535">
    <property type="entry name" value="zf-DBF"/>
    <property type="match status" value="1"/>
</dbReference>
<comment type="caution">
    <text evidence="7">The sequence shown here is derived from an EMBL/GenBank/DDBJ whole genome shotgun (WGS) entry which is preliminary data.</text>
</comment>
<keyword evidence="8" id="KW-1185">Reference proteome</keyword>
<feature type="region of interest" description="Disordered" evidence="5">
    <location>
        <begin position="322"/>
        <end position="493"/>
    </location>
</feature>
<proteinExistence type="predicted"/>
<feature type="region of interest" description="Disordered" evidence="5">
    <location>
        <begin position="79"/>
        <end position="123"/>
    </location>
</feature>
<evidence type="ECO:0000313" key="7">
    <source>
        <dbReference type="EMBL" id="CAI8009007.1"/>
    </source>
</evidence>
<dbReference type="PANTHER" id="PTHR15375">
    <property type="entry name" value="ACTIVATOR OF S-PHASE KINASE-RELATED"/>
    <property type="match status" value="1"/>
</dbReference>
<dbReference type="EMBL" id="CASHTH010000915">
    <property type="protein sequence ID" value="CAI8009007.1"/>
    <property type="molecule type" value="Genomic_DNA"/>
</dbReference>
<feature type="compositionally biased region" description="Polar residues" evidence="5">
    <location>
        <begin position="408"/>
        <end position="427"/>
    </location>
</feature>
<reference evidence="7" key="1">
    <citation type="submission" date="2023-03" db="EMBL/GenBank/DDBJ databases">
        <authorList>
            <person name="Steffen K."/>
            <person name="Cardenas P."/>
        </authorList>
    </citation>
    <scope>NUCLEOTIDE SEQUENCE</scope>
</reference>
<dbReference type="SMART" id="SM00586">
    <property type="entry name" value="ZnF_DBF"/>
    <property type="match status" value="1"/>
</dbReference>
<dbReference type="InterPro" id="IPR038545">
    <property type="entry name" value="Znf_DBF_sf"/>
</dbReference>
<dbReference type="FunFam" id="6.10.250.3410:FF:000001">
    <property type="entry name" value="Protein DBF4 homolog A"/>
    <property type="match status" value="1"/>
</dbReference>
<dbReference type="Gene3D" id="6.10.250.3410">
    <property type="entry name" value="DBF zinc finger"/>
    <property type="match status" value="1"/>
</dbReference>
<dbReference type="GO" id="GO:0008270">
    <property type="term" value="F:zinc ion binding"/>
    <property type="evidence" value="ECO:0007669"/>
    <property type="project" value="UniProtKB-KW"/>
</dbReference>
<dbReference type="Proteomes" id="UP001174909">
    <property type="component" value="Unassembled WGS sequence"/>
</dbReference>
<evidence type="ECO:0000256" key="4">
    <source>
        <dbReference type="PROSITE-ProRule" id="PRU00600"/>
    </source>
</evidence>
<dbReference type="AlphaFoldDB" id="A0AA35RDK2"/>
<gene>
    <name evidence="7" type="ORF">GBAR_LOCUS6099</name>
</gene>
<dbReference type="GO" id="GO:1901987">
    <property type="term" value="P:regulation of cell cycle phase transition"/>
    <property type="evidence" value="ECO:0007669"/>
    <property type="project" value="TreeGrafter"/>
</dbReference>
<feature type="region of interest" description="Disordered" evidence="5">
    <location>
        <begin position="1"/>
        <end position="26"/>
    </location>
</feature>
<keyword evidence="2 4" id="KW-0863">Zinc-finger</keyword>
<feature type="domain" description="DBF4-type" evidence="6">
    <location>
        <begin position="261"/>
        <end position="310"/>
    </location>
</feature>
<feature type="region of interest" description="Disordered" evidence="5">
    <location>
        <begin position="228"/>
        <end position="264"/>
    </location>
</feature>
<feature type="compositionally biased region" description="Low complexity" evidence="5">
    <location>
        <begin position="345"/>
        <end position="361"/>
    </location>
</feature>
<evidence type="ECO:0000259" key="6">
    <source>
        <dbReference type="PROSITE" id="PS51265"/>
    </source>
</evidence>
<feature type="compositionally biased region" description="Polar residues" evidence="5">
    <location>
        <begin position="103"/>
        <end position="117"/>
    </location>
</feature>
<evidence type="ECO:0000313" key="8">
    <source>
        <dbReference type="Proteomes" id="UP001174909"/>
    </source>
</evidence>
<sequence>MGAQDDKKIASKPPTGQRGSVSGRGRRRLDFKRFQGKTMFLDLPGYRHVARLEQELTSRGATLETQFHSGVKYLITMARNGDGKGHSNSPSTPSPLTPGRSSISQLLSPATDHSPSEATPVRHGILTRSQQMLQLSRGRGGRKADLQALAQQWGSKVVTLEELLGELKRLKPLPSAATADSSDTSTCGRESKVRALRGAFLKVEDLSRLYRPLVLEMKRWPRPLCHASHKASPFDPPHLTAKSPEQQQQLQQKKEMRGDKVEKRPGHCECCSVKFDDLQMHLRSSKHQEYASNEKNFASLDKLMAQSKPFDQFIAELRATPPEPTCATSLPTYTPPATSPPVPSSRPDSVVLVTPPTSRATPTRRRSPRKHPCTAQHHSPLKKNTPSPRKPNRTDSTPINRKRKASSCEATPTNKSPRFETTPTKQLRFSPELSIPLKRLRSHSHSTTPPSTGGSPARKRARPAVTPSPSPEGVRRSPRLLLRQMAAEATNEQ</sequence>
<dbReference type="GO" id="GO:0031431">
    <property type="term" value="C:Dbf4-dependent protein kinase complex"/>
    <property type="evidence" value="ECO:0007669"/>
    <property type="project" value="TreeGrafter"/>
</dbReference>